<organism evidence="1 2">
    <name type="scientific">Hibiscus syriacus</name>
    <name type="common">Rose of Sharon</name>
    <dbReference type="NCBI Taxonomy" id="106335"/>
    <lineage>
        <taxon>Eukaryota</taxon>
        <taxon>Viridiplantae</taxon>
        <taxon>Streptophyta</taxon>
        <taxon>Embryophyta</taxon>
        <taxon>Tracheophyta</taxon>
        <taxon>Spermatophyta</taxon>
        <taxon>Magnoliopsida</taxon>
        <taxon>eudicotyledons</taxon>
        <taxon>Gunneridae</taxon>
        <taxon>Pentapetalae</taxon>
        <taxon>rosids</taxon>
        <taxon>malvids</taxon>
        <taxon>Malvales</taxon>
        <taxon>Malvaceae</taxon>
        <taxon>Malvoideae</taxon>
        <taxon>Hibiscus</taxon>
    </lineage>
</organism>
<dbReference type="Proteomes" id="UP000436088">
    <property type="component" value="Unassembled WGS sequence"/>
</dbReference>
<evidence type="ECO:0000313" key="1">
    <source>
        <dbReference type="EMBL" id="KAE8724048.1"/>
    </source>
</evidence>
<sequence>MSSASALGVGRNTEFMSSASRWAHVLLEQRNHGHELMGQGTITMLRIFESRSGWRKSSNCKSLDGDLDNVKVIRENTMKHDGSPIDSVLASSYFMYMGKQPCMVLAMILPCIGKNVLSAIQFKKGVKKGEPSFLVFPVSKEDANSGKIPILVDNEIELIHRVKPPVKCPFWMSPLEMAELGSSWMDYFKQDSFNPRNLRSGYHQVRVAEGDEPKTACVTQCSMATSTRNVVHDEAIMRTNGGEDRVARYEFEKNGLNKANRLAWCQQVGIIENGKVKASTIIKVGEPLSFVKEVGEPLSFFEDAANITMMVPQGYILRENKLNGNERKMKGQLYATSNSIMGRVDVTVSQRKFEDEDGGPVKHVELPWCKRPSPKFMRNLAVQASRSSGWDLLSKSACGFGIILWLGTNMWLVCLDRILWDQLMNKGMILGQCGFAS</sequence>
<accession>A0A6A3C975</accession>
<reference evidence="1" key="1">
    <citation type="submission" date="2019-09" db="EMBL/GenBank/DDBJ databases">
        <title>Draft genome information of white flower Hibiscus syriacus.</title>
        <authorList>
            <person name="Kim Y.-M."/>
        </authorList>
    </citation>
    <scope>NUCLEOTIDE SEQUENCE [LARGE SCALE GENOMIC DNA]</scope>
    <source>
        <strain evidence="1">YM2019G1</strain>
    </source>
</reference>
<name>A0A6A3C975_HIBSY</name>
<evidence type="ECO:0000313" key="2">
    <source>
        <dbReference type="Proteomes" id="UP000436088"/>
    </source>
</evidence>
<dbReference type="AlphaFoldDB" id="A0A6A3C975"/>
<dbReference type="EMBL" id="VEPZ02000488">
    <property type="protein sequence ID" value="KAE8724048.1"/>
    <property type="molecule type" value="Genomic_DNA"/>
</dbReference>
<comment type="caution">
    <text evidence="1">The sequence shown here is derived from an EMBL/GenBank/DDBJ whole genome shotgun (WGS) entry which is preliminary data.</text>
</comment>
<gene>
    <name evidence="1" type="ORF">F3Y22_tig00010968pilonHSYRG00053</name>
</gene>
<keyword evidence="2" id="KW-1185">Reference proteome</keyword>
<proteinExistence type="predicted"/>
<protein>
    <submittedName>
        <fullName evidence="1">Uncharacterized protein</fullName>
    </submittedName>
</protein>